<dbReference type="AlphaFoldDB" id="A0A8J6QWQ5"/>
<dbReference type="NCBIfam" id="TIGR01085">
    <property type="entry name" value="murE"/>
    <property type="match status" value="1"/>
</dbReference>
<dbReference type="SUPFAM" id="SSF53623">
    <property type="entry name" value="MurD-like peptide ligases, catalytic domain"/>
    <property type="match status" value="1"/>
</dbReference>
<dbReference type="Gene3D" id="3.90.190.20">
    <property type="entry name" value="Mur ligase, C-terminal domain"/>
    <property type="match status" value="1"/>
</dbReference>
<dbReference type="HAMAP" id="MF_00208">
    <property type="entry name" value="MurE"/>
    <property type="match status" value="1"/>
</dbReference>
<keyword evidence="5 7" id="KW-0131">Cell cycle</keyword>
<gene>
    <name evidence="7" type="primary">murE</name>
    <name evidence="12" type="ORF">ICT70_05625</name>
</gene>
<dbReference type="NCBIfam" id="NF001126">
    <property type="entry name" value="PRK00139.1-4"/>
    <property type="match status" value="1"/>
</dbReference>
<evidence type="ECO:0000313" key="13">
    <source>
        <dbReference type="Proteomes" id="UP000632828"/>
    </source>
</evidence>
<evidence type="ECO:0000256" key="2">
    <source>
        <dbReference type="ARBA" id="ARBA00022618"/>
    </source>
</evidence>
<evidence type="ECO:0000256" key="4">
    <source>
        <dbReference type="ARBA" id="ARBA00022984"/>
    </source>
</evidence>
<dbReference type="GO" id="GO:0008765">
    <property type="term" value="F:UDP-N-acetylmuramoylalanyl-D-glutamate-2,6-diaminopimelate ligase activity"/>
    <property type="evidence" value="ECO:0007669"/>
    <property type="project" value="UniProtKB-UniRule"/>
</dbReference>
<dbReference type="UniPathway" id="UPA00219"/>
<feature type="short sequence motif" description="Meso-diaminopimelate recognition motif" evidence="7">
    <location>
        <begin position="405"/>
        <end position="408"/>
    </location>
</feature>
<dbReference type="GO" id="GO:0071555">
    <property type="term" value="P:cell wall organization"/>
    <property type="evidence" value="ECO:0007669"/>
    <property type="project" value="UniProtKB-KW"/>
</dbReference>
<comment type="PTM">
    <text evidence="7">Carboxylation is probably crucial for Mg(2+) binding and, consequently, for the gamma-phosphate positioning of ATP.</text>
</comment>
<name>A0A8J6QWQ5_9BACT</name>
<dbReference type="CDD" id="cd01983">
    <property type="entry name" value="SIMIBI"/>
    <property type="match status" value="1"/>
</dbReference>
<evidence type="ECO:0000259" key="11">
    <source>
        <dbReference type="Pfam" id="PF08245"/>
    </source>
</evidence>
<dbReference type="Proteomes" id="UP000632828">
    <property type="component" value="Unassembled WGS sequence"/>
</dbReference>
<comment type="similarity">
    <text evidence="1 7">Belongs to the MurCDEF family. MurE subfamily.</text>
</comment>
<evidence type="ECO:0000256" key="7">
    <source>
        <dbReference type="HAMAP-Rule" id="MF_00208"/>
    </source>
</evidence>
<keyword evidence="2 7" id="KW-0132">Cell division</keyword>
<evidence type="ECO:0000256" key="8">
    <source>
        <dbReference type="RuleBase" id="RU004135"/>
    </source>
</evidence>
<reference evidence="12" key="1">
    <citation type="submission" date="2020-09" db="EMBL/GenBank/DDBJ databases">
        <title>Pelobacter alkaliphilus sp. nov., a novel anaerobic arsenate-reducing bacterium from terrestrial mud volcano.</title>
        <authorList>
            <person name="Khomyakova M.A."/>
            <person name="Merkel A.Y."/>
            <person name="Slobodkin A.I."/>
        </authorList>
    </citation>
    <scope>NUCLEOTIDE SEQUENCE</scope>
    <source>
        <strain evidence="12">M08fum</strain>
    </source>
</reference>
<feature type="binding site" evidence="7">
    <location>
        <position position="190"/>
    </location>
    <ligand>
        <name>UDP-N-acetyl-alpha-D-muramoyl-L-alanyl-D-glutamate</name>
        <dbReference type="ChEBI" id="CHEBI:83900"/>
    </ligand>
</feature>
<evidence type="ECO:0000256" key="6">
    <source>
        <dbReference type="ARBA" id="ARBA00023316"/>
    </source>
</evidence>
<dbReference type="InterPro" id="IPR035911">
    <property type="entry name" value="MurE/MurF_N"/>
</dbReference>
<evidence type="ECO:0000313" key="12">
    <source>
        <dbReference type="EMBL" id="MBD1400146.1"/>
    </source>
</evidence>
<evidence type="ECO:0000259" key="10">
    <source>
        <dbReference type="Pfam" id="PF02875"/>
    </source>
</evidence>
<protein>
    <recommendedName>
        <fullName evidence="7">UDP-N-acetylmuramoyl-L-alanyl-D-glutamate--2,6-diaminopimelate ligase</fullName>
        <ecNumber evidence="7">6.3.2.13</ecNumber>
    </recommendedName>
    <alternativeName>
        <fullName evidence="7">Meso-A2pm-adding enzyme</fullName>
    </alternativeName>
    <alternativeName>
        <fullName evidence="7">Meso-diaminopimelate-adding enzyme</fullName>
    </alternativeName>
    <alternativeName>
        <fullName evidence="7">UDP-MurNAc-L-Ala-D-Glu:meso-diaminopimelate ligase</fullName>
    </alternativeName>
    <alternativeName>
        <fullName evidence="7">UDP-MurNAc-tripeptide synthetase</fullName>
    </alternativeName>
    <alternativeName>
        <fullName evidence="7">UDP-N-acetylmuramyl-tripeptide synthetase</fullName>
    </alternativeName>
</protein>
<feature type="domain" description="Mur ligase central" evidence="11">
    <location>
        <begin position="110"/>
        <end position="310"/>
    </location>
</feature>
<keyword evidence="7" id="KW-0460">Magnesium</keyword>
<keyword evidence="7" id="KW-0067">ATP-binding</keyword>
<proteinExistence type="inferred from homology"/>
<sequence>MQLRELLNAISPVAVEGSTAVDICALECDSRQVKPGALFFALPGSKTDGRKYISQALAAGAIGVVADSFAGPEQAEGCCFIQVANVRRAMAQAAAHYYGNPGKGIPVIGVTGTNGKTTITYLIEAILKSAGYTPAVFGTVDYRLADTLRFEATHTTPESLDLMRMLAEFRRHGANALVMEVSSHALEQHRADGLDFDIAVFTNLTQDHLDYHAGLEPYFASKRRLFTELLGNGVALINADDPYGRRLLTDIPAARTFGRRSSCTLYPRQVTIGREGIHGVFSGSHGEVQIDSPMIGEFNLSNLLAAVAVAQQLNISNEQIAAGIRVAPQVPGRLERVDNDGEVLALVDYAHTGDALEQVLKTLFNLEHQRLYTVVGCGGDRDPGKRPLMAAAAVNYSDLAIFTSDNPRTEDPLAILDQIRSGALAAGGCELDPGTVAGDSRGFVVIPDRRSAINYAVDLAGKGDLLLVAGKGHEDYQILGTTKIHFDDREELQRALAQACAAPIPGGRAHV</sequence>
<feature type="modified residue" description="N6-carboxylysine" evidence="7">
    <location>
        <position position="222"/>
    </location>
</feature>
<feature type="binding site" evidence="7">
    <location>
        <position position="182"/>
    </location>
    <ligand>
        <name>UDP-N-acetyl-alpha-D-muramoyl-L-alanyl-D-glutamate</name>
        <dbReference type="ChEBI" id="CHEBI:83900"/>
    </ligand>
</feature>
<evidence type="ECO:0000259" key="9">
    <source>
        <dbReference type="Pfam" id="PF01225"/>
    </source>
</evidence>
<feature type="domain" description="Mur ligase N-terminal catalytic" evidence="9">
    <location>
        <begin position="25"/>
        <end position="98"/>
    </location>
</feature>
<dbReference type="NCBIfam" id="NF001124">
    <property type="entry name" value="PRK00139.1-2"/>
    <property type="match status" value="1"/>
</dbReference>
<feature type="binding site" evidence="7">
    <location>
        <position position="381"/>
    </location>
    <ligand>
        <name>meso-2,6-diaminopimelate</name>
        <dbReference type="ChEBI" id="CHEBI:57791"/>
    </ligand>
</feature>
<feature type="binding site" evidence="7">
    <location>
        <position position="30"/>
    </location>
    <ligand>
        <name>UDP-N-acetyl-alpha-D-muramoyl-L-alanyl-D-glutamate</name>
        <dbReference type="ChEBI" id="CHEBI:83900"/>
    </ligand>
</feature>
<feature type="binding site" evidence="7">
    <location>
        <begin position="155"/>
        <end position="156"/>
    </location>
    <ligand>
        <name>UDP-N-acetyl-alpha-D-muramoyl-L-alanyl-D-glutamate</name>
        <dbReference type="ChEBI" id="CHEBI:83900"/>
    </ligand>
</feature>
<dbReference type="InterPro" id="IPR005761">
    <property type="entry name" value="UDP-N-AcMur-Glu-dNH2Pim_ligase"/>
</dbReference>
<comment type="catalytic activity">
    <reaction evidence="7">
        <text>UDP-N-acetyl-alpha-D-muramoyl-L-alanyl-D-glutamate + meso-2,6-diaminopimelate + ATP = UDP-N-acetyl-alpha-D-muramoyl-L-alanyl-gamma-D-glutamyl-meso-2,6-diaminopimelate + ADP + phosphate + H(+)</text>
        <dbReference type="Rhea" id="RHEA:23676"/>
        <dbReference type="ChEBI" id="CHEBI:15378"/>
        <dbReference type="ChEBI" id="CHEBI:30616"/>
        <dbReference type="ChEBI" id="CHEBI:43474"/>
        <dbReference type="ChEBI" id="CHEBI:57791"/>
        <dbReference type="ChEBI" id="CHEBI:83900"/>
        <dbReference type="ChEBI" id="CHEBI:83905"/>
        <dbReference type="ChEBI" id="CHEBI:456216"/>
        <dbReference type="EC" id="6.3.2.13"/>
    </reaction>
</comment>
<dbReference type="PANTHER" id="PTHR23135">
    <property type="entry name" value="MUR LIGASE FAMILY MEMBER"/>
    <property type="match status" value="1"/>
</dbReference>
<dbReference type="Pfam" id="PF08245">
    <property type="entry name" value="Mur_ligase_M"/>
    <property type="match status" value="1"/>
</dbReference>
<dbReference type="EC" id="6.3.2.13" evidence="7"/>
<dbReference type="SUPFAM" id="SSF53244">
    <property type="entry name" value="MurD-like peptide ligases, peptide-binding domain"/>
    <property type="match status" value="1"/>
</dbReference>
<evidence type="ECO:0000256" key="5">
    <source>
        <dbReference type="ARBA" id="ARBA00023306"/>
    </source>
</evidence>
<feature type="binding site" evidence="7">
    <location>
        <position position="474"/>
    </location>
    <ligand>
        <name>meso-2,6-diaminopimelate</name>
        <dbReference type="ChEBI" id="CHEBI:57791"/>
    </ligand>
</feature>
<keyword evidence="4 7" id="KW-0573">Peptidoglycan synthesis</keyword>
<dbReference type="InterPro" id="IPR013221">
    <property type="entry name" value="Mur_ligase_cen"/>
</dbReference>
<comment type="caution">
    <text evidence="12">The sequence shown here is derived from an EMBL/GenBank/DDBJ whole genome shotgun (WGS) entry which is preliminary data.</text>
</comment>
<dbReference type="RefSeq" id="WP_191154422.1">
    <property type="nucleotide sequence ID" value="NZ_JACWUN010000005.1"/>
</dbReference>
<dbReference type="SUPFAM" id="SSF63418">
    <property type="entry name" value="MurE/MurF N-terminal domain"/>
    <property type="match status" value="1"/>
</dbReference>
<dbReference type="GO" id="GO:0000287">
    <property type="term" value="F:magnesium ion binding"/>
    <property type="evidence" value="ECO:0007669"/>
    <property type="project" value="UniProtKB-UniRule"/>
</dbReference>
<comment type="pathway">
    <text evidence="7 8">Cell wall biogenesis; peptidoglycan biosynthesis.</text>
</comment>
<dbReference type="InterPro" id="IPR036615">
    <property type="entry name" value="Mur_ligase_C_dom_sf"/>
</dbReference>
<comment type="caution">
    <text evidence="7">Lacks conserved residue(s) required for the propagation of feature annotation.</text>
</comment>
<keyword evidence="7" id="KW-0963">Cytoplasm</keyword>
<dbReference type="EMBL" id="JACWUN010000005">
    <property type="protein sequence ID" value="MBD1400146.1"/>
    <property type="molecule type" value="Genomic_DNA"/>
</dbReference>
<dbReference type="Gene3D" id="3.40.1390.10">
    <property type="entry name" value="MurE/MurF, N-terminal domain"/>
    <property type="match status" value="1"/>
</dbReference>
<feature type="binding site" evidence="7">
    <location>
        <begin position="112"/>
        <end position="118"/>
    </location>
    <ligand>
        <name>ATP</name>
        <dbReference type="ChEBI" id="CHEBI:30616"/>
    </ligand>
</feature>
<dbReference type="InterPro" id="IPR000713">
    <property type="entry name" value="Mur_ligase_N"/>
</dbReference>
<dbReference type="GO" id="GO:0005737">
    <property type="term" value="C:cytoplasm"/>
    <property type="evidence" value="ECO:0007669"/>
    <property type="project" value="UniProtKB-SubCell"/>
</dbReference>
<dbReference type="Pfam" id="PF01225">
    <property type="entry name" value="Mur_ligase"/>
    <property type="match status" value="1"/>
</dbReference>
<dbReference type="GO" id="GO:0009252">
    <property type="term" value="P:peptidoglycan biosynthetic process"/>
    <property type="evidence" value="ECO:0007669"/>
    <property type="project" value="UniProtKB-UniRule"/>
</dbReference>
<keyword evidence="6 7" id="KW-0961">Cell wall biogenesis/degradation</keyword>
<dbReference type="GO" id="GO:0005524">
    <property type="term" value="F:ATP binding"/>
    <property type="evidence" value="ECO:0007669"/>
    <property type="project" value="UniProtKB-UniRule"/>
</dbReference>
<evidence type="ECO:0000256" key="3">
    <source>
        <dbReference type="ARBA" id="ARBA00022960"/>
    </source>
</evidence>
<feature type="binding site" evidence="7">
    <location>
        <begin position="405"/>
        <end position="408"/>
    </location>
    <ligand>
        <name>meso-2,6-diaminopimelate</name>
        <dbReference type="ChEBI" id="CHEBI:57791"/>
    </ligand>
</feature>
<comment type="function">
    <text evidence="7">Catalyzes the addition of meso-diaminopimelic acid to the nucleotide precursor UDP-N-acetylmuramoyl-L-alanyl-D-glutamate (UMAG) in the biosynthesis of bacterial cell-wall peptidoglycan.</text>
</comment>
<dbReference type="GO" id="GO:0051301">
    <property type="term" value="P:cell division"/>
    <property type="evidence" value="ECO:0007669"/>
    <property type="project" value="UniProtKB-KW"/>
</dbReference>
<dbReference type="GO" id="GO:0008360">
    <property type="term" value="P:regulation of cell shape"/>
    <property type="evidence" value="ECO:0007669"/>
    <property type="project" value="UniProtKB-KW"/>
</dbReference>
<feature type="domain" description="Mur ligase C-terminal" evidence="10">
    <location>
        <begin position="332"/>
        <end position="472"/>
    </location>
</feature>
<feature type="binding site" evidence="7">
    <location>
        <position position="470"/>
    </location>
    <ligand>
        <name>meso-2,6-diaminopimelate</name>
        <dbReference type="ChEBI" id="CHEBI:57791"/>
    </ligand>
</feature>
<comment type="subcellular location">
    <subcellularLocation>
        <location evidence="7 8">Cytoplasm</location>
    </subcellularLocation>
</comment>
<feature type="binding site" evidence="7">
    <location>
        <position position="188"/>
    </location>
    <ligand>
        <name>UDP-N-acetyl-alpha-D-muramoyl-L-alanyl-D-glutamate</name>
        <dbReference type="ChEBI" id="CHEBI:83900"/>
    </ligand>
</feature>
<keyword evidence="3 7" id="KW-0133">Cell shape</keyword>
<keyword evidence="13" id="KW-1185">Reference proteome</keyword>
<comment type="cofactor">
    <cofactor evidence="7">
        <name>Mg(2+)</name>
        <dbReference type="ChEBI" id="CHEBI:18420"/>
    </cofactor>
</comment>
<evidence type="ECO:0000256" key="1">
    <source>
        <dbReference type="ARBA" id="ARBA00005898"/>
    </source>
</evidence>
<dbReference type="PANTHER" id="PTHR23135:SF4">
    <property type="entry name" value="UDP-N-ACETYLMURAMOYL-L-ALANYL-D-GLUTAMATE--2,6-DIAMINOPIMELATE LIGASE MURE HOMOLOG, CHLOROPLASTIC"/>
    <property type="match status" value="1"/>
</dbReference>
<dbReference type="InterPro" id="IPR004101">
    <property type="entry name" value="Mur_ligase_C"/>
</dbReference>
<accession>A0A8J6QWQ5</accession>
<dbReference type="Pfam" id="PF02875">
    <property type="entry name" value="Mur_ligase_C"/>
    <property type="match status" value="1"/>
</dbReference>
<organism evidence="12 13">
    <name type="scientific">Pelovirga terrestris</name>
    <dbReference type="NCBI Taxonomy" id="2771352"/>
    <lineage>
        <taxon>Bacteria</taxon>
        <taxon>Pseudomonadati</taxon>
        <taxon>Thermodesulfobacteriota</taxon>
        <taxon>Desulfuromonadia</taxon>
        <taxon>Geobacterales</taxon>
        <taxon>Geobacteraceae</taxon>
        <taxon>Pelovirga</taxon>
    </lineage>
</organism>
<keyword evidence="7 12" id="KW-0436">Ligase</keyword>
<keyword evidence="7" id="KW-0547">Nucleotide-binding</keyword>
<dbReference type="InterPro" id="IPR036565">
    <property type="entry name" value="Mur-like_cat_sf"/>
</dbReference>
<dbReference type="Gene3D" id="3.40.1190.10">
    <property type="entry name" value="Mur-like, catalytic domain"/>
    <property type="match status" value="1"/>
</dbReference>